<dbReference type="InterPro" id="IPR010222">
    <property type="entry name" value="RNA_helicase_HrpA"/>
</dbReference>
<dbReference type="Gene3D" id="1.20.120.1080">
    <property type="match status" value="1"/>
</dbReference>
<feature type="region of interest" description="Disordered" evidence="5">
    <location>
        <begin position="998"/>
        <end position="1017"/>
    </location>
</feature>
<dbReference type="RefSeq" id="WP_290283323.1">
    <property type="nucleotide sequence ID" value="NZ_JBHRYN010000012.1"/>
</dbReference>
<feature type="compositionally biased region" description="Basic and acidic residues" evidence="5">
    <location>
        <begin position="536"/>
        <end position="557"/>
    </location>
</feature>
<dbReference type="InterPro" id="IPR011709">
    <property type="entry name" value="DEAD-box_helicase_OB_fold"/>
</dbReference>
<evidence type="ECO:0000256" key="2">
    <source>
        <dbReference type="ARBA" id="ARBA00022801"/>
    </source>
</evidence>
<organism evidence="8 9">
    <name type="scientific">Reinekea marina</name>
    <dbReference type="NCBI Taxonomy" id="1310421"/>
    <lineage>
        <taxon>Bacteria</taxon>
        <taxon>Pseudomonadati</taxon>
        <taxon>Pseudomonadota</taxon>
        <taxon>Gammaproteobacteria</taxon>
        <taxon>Oceanospirillales</taxon>
        <taxon>Saccharospirillaceae</taxon>
        <taxon>Reinekea</taxon>
    </lineage>
</organism>
<dbReference type="Pfam" id="PF00270">
    <property type="entry name" value="DEAD"/>
    <property type="match status" value="1"/>
</dbReference>
<evidence type="ECO:0000313" key="9">
    <source>
        <dbReference type="Proteomes" id="UP001595710"/>
    </source>
</evidence>
<sequence length="1304" mass="148238">MSDLATNKLVTVDQVRASFSKCMVKDRHALKLQCQKIGSLEKQHKPTDSAHQRLDTLFRSSSEAFNKRSENLPEVNLEESLPVSEHAEQIRAAIRDHQVVVIAGETGSGKTTQIPKLCLLEGRGIAGLIGHTQPRRLAARSVATRIAEELKVKLGETVGYQVRFTDESSAQTAIKLMTDGILLSEIQHDPYLNKYDTIIIDEAHERSLNIDFLLGYLKRLLVKRKDLKVIITSATIDVERFSKHFNNAPVIEVSGRSFPVDVLYRPMSTEESDYSADLPSAILEAVEEIEQLEKSGETASKGGDILVFLPGEREIREAFNTLKQGNLFNTELLPLYARLSASEQLRIFSKHSGRRIVLSTNVAETSLTVPGIHYVIDTGLARMSRYSYRSKIQRLPIEGVSQASANQRAGRCGRVAPGLCIRLYSEEDFQTRPEFTDPEILRTNLASVILQMLNMRLGQVEDFPFVEPPDARMIRDGYTLLNELAAVQKNGKLTSIGKDLARLPVDPRIGRMVIAANQQGSLNEVLIIASALSVPDPRERPQDKQQAATEKHAQDKDPDSDFIAFVNLWNRYEEQRQSLSQNQLRKYCKTQFLNYLRMREWRDIHRQLFLMCKELGFKLNAQPAGYEAIHKGLLAGLLSQIATYKEEKTYTAARGRHCVIHPSSVHRRRGPKWFVTAELVETTQVFARTVAKIEPSWVEPLASHLVKRNYSEPHYEKKQGQVTAKETVLLYGLPIVASRSVHYGRIDPDLSREIFIRSALVEGELTTKAPFFKYNQRLLEDVLDLEDKARRKDILVDEDTLYQFYDEKLPHDIVNNSGFHAWLKKQPKDALNFDPTLLVSDNASNVSDQAFPDTLNMNGMVLPLNYRFEPGHEKDGVTLKVPAAAVAQLSKAQLSWLVPGLLREKITALLKGLPKSYRRNFVPVPNYVDALMQSIEPSDEPIHKVITERLFRMTGIRVPEDQWPEERITDHLRFRYEVVNDQGKVVAAGRNVDELLKPANDAAQSQTSTPKKEQATIKSDTEWSFGELPEFEHHMQAGIKIQMYPALVDKVSSVSRERFTSQDWAAHEHQKGVWRLAQFAYQQPLNFLAKNLPKFKESALLFAPYGKADALKQDILMGTVQKTLDASTNIPRSKLEFEAWIESRRGDLVERGETLALQVHEQLLVHHRIRKQLKGKMSFTTAFIFADVASQLDNLIYPGYISATEGSVFNELLRYLNGAEARLNRTSGIPASENMVVDELQEIWQRFKVKQATSMKMQQYSPELMDYRWMIEEYRVSLFAQKLGTRFPISAKRLEKQWQKVKDS</sequence>
<dbReference type="SMART" id="SM00847">
    <property type="entry name" value="HA2"/>
    <property type="match status" value="1"/>
</dbReference>
<dbReference type="Pfam" id="PF21010">
    <property type="entry name" value="HA2_C"/>
    <property type="match status" value="1"/>
</dbReference>
<feature type="region of interest" description="Disordered" evidence="5">
    <location>
        <begin position="535"/>
        <end position="557"/>
    </location>
</feature>
<dbReference type="NCBIfam" id="NF008348">
    <property type="entry name" value="PRK11131.1"/>
    <property type="match status" value="1"/>
</dbReference>
<dbReference type="InterPro" id="IPR011545">
    <property type="entry name" value="DEAD/DEAH_box_helicase_dom"/>
</dbReference>
<evidence type="ECO:0000256" key="3">
    <source>
        <dbReference type="ARBA" id="ARBA00022806"/>
    </source>
</evidence>
<keyword evidence="2 8" id="KW-0378">Hydrolase</keyword>
<protein>
    <submittedName>
        <fullName evidence="8">ATP-dependent RNA helicase HrpA</fullName>
        <ecNumber evidence="8">3.6.4.13</ecNumber>
    </submittedName>
</protein>
<dbReference type="SMART" id="SM00487">
    <property type="entry name" value="DEXDc"/>
    <property type="match status" value="1"/>
</dbReference>
<dbReference type="NCBIfam" id="TIGR01967">
    <property type="entry name" value="DEAH_box_HrpA"/>
    <property type="match status" value="1"/>
</dbReference>
<dbReference type="SUPFAM" id="SSF52540">
    <property type="entry name" value="P-loop containing nucleoside triphosphate hydrolases"/>
    <property type="match status" value="1"/>
</dbReference>
<gene>
    <name evidence="8" type="primary">hrpA</name>
    <name evidence="8" type="ORF">ACFOND_11050</name>
</gene>
<dbReference type="Pfam" id="PF11898">
    <property type="entry name" value="DUF3418"/>
    <property type="match status" value="1"/>
</dbReference>
<keyword evidence="1" id="KW-0547">Nucleotide-binding</keyword>
<dbReference type="InterPro" id="IPR007502">
    <property type="entry name" value="Helicase-assoc_dom"/>
</dbReference>
<name>A0ABV7WSY6_9GAMM</name>
<dbReference type="PANTHER" id="PTHR18934:SF99">
    <property type="entry name" value="ATP-DEPENDENT RNA HELICASE DHX37-RELATED"/>
    <property type="match status" value="1"/>
</dbReference>
<dbReference type="GO" id="GO:0003724">
    <property type="term" value="F:RNA helicase activity"/>
    <property type="evidence" value="ECO:0007669"/>
    <property type="project" value="UniProtKB-EC"/>
</dbReference>
<dbReference type="InterPro" id="IPR027417">
    <property type="entry name" value="P-loop_NTPase"/>
</dbReference>
<feature type="domain" description="Helicase C-terminal" evidence="7">
    <location>
        <begin position="277"/>
        <end position="456"/>
    </location>
</feature>
<comment type="caution">
    <text evidence="8">The sequence shown here is derived from an EMBL/GenBank/DDBJ whole genome shotgun (WGS) entry which is preliminary data.</text>
</comment>
<dbReference type="InterPro" id="IPR001650">
    <property type="entry name" value="Helicase_C-like"/>
</dbReference>
<feature type="domain" description="Helicase ATP-binding" evidence="6">
    <location>
        <begin position="91"/>
        <end position="254"/>
    </location>
</feature>
<dbReference type="GO" id="GO:0016787">
    <property type="term" value="F:hydrolase activity"/>
    <property type="evidence" value="ECO:0007669"/>
    <property type="project" value="UniProtKB-KW"/>
</dbReference>
<evidence type="ECO:0000256" key="1">
    <source>
        <dbReference type="ARBA" id="ARBA00022741"/>
    </source>
</evidence>
<dbReference type="Pfam" id="PF00271">
    <property type="entry name" value="Helicase_C"/>
    <property type="match status" value="1"/>
</dbReference>
<dbReference type="PANTHER" id="PTHR18934">
    <property type="entry name" value="ATP-DEPENDENT RNA HELICASE"/>
    <property type="match status" value="1"/>
</dbReference>
<dbReference type="EC" id="3.6.4.13" evidence="8"/>
<dbReference type="CDD" id="cd18791">
    <property type="entry name" value="SF2_C_RHA"/>
    <property type="match status" value="1"/>
</dbReference>
<proteinExistence type="predicted"/>
<evidence type="ECO:0000259" key="7">
    <source>
        <dbReference type="PROSITE" id="PS51194"/>
    </source>
</evidence>
<keyword evidence="4" id="KW-0067">ATP-binding</keyword>
<evidence type="ECO:0000313" key="8">
    <source>
        <dbReference type="EMBL" id="MFC3702182.1"/>
    </source>
</evidence>
<keyword evidence="3 8" id="KW-0347">Helicase</keyword>
<evidence type="ECO:0000259" key="6">
    <source>
        <dbReference type="PROSITE" id="PS51192"/>
    </source>
</evidence>
<dbReference type="CDD" id="cd17989">
    <property type="entry name" value="DEXHc_HrpA"/>
    <property type="match status" value="1"/>
</dbReference>
<dbReference type="InterPro" id="IPR014001">
    <property type="entry name" value="Helicase_ATP-bd"/>
</dbReference>
<accession>A0ABV7WSY6</accession>
<dbReference type="Pfam" id="PF07717">
    <property type="entry name" value="OB_NTP_bind"/>
    <property type="match status" value="1"/>
</dbReference>
<dbReference type="InterPro" id="IPR024590">
    <property type="entry name" value="HrpA_C"/>
</dbReference>
<reference evidence="9" key="1">
    <citation type="journal article" date="2019" name="Int. J. Syst. Evol. Microbiol.">
        <title>The Global Catalogue of Microorganisms (GCM) 10K type strain sequencing project: providing services to taxonomists for standard genome sequencing and annotation.</title>
        <authorList>
            <consortium name="The Broad Institute Genomics Platform"/>
            <consortium name="The Broad Institute Genome Sequencing Center for Infectious Disease"/>
            <person name="Wu L."/>
            <person name="Ma J."/>
        </authorList>
    </citation>
    <scope>NUCLEOTIDE SEQUENCE [LARGE SCALE GENOMIC DNA]</scope>
    <source>
        <strain evidence="9">CECT 8288</strain>
    </source>
</reference>
<keyword evidence="9" id="KW-1185">Reference proteome</keyword>
<evidence type="ECO:0000256" key="5">
    <source>
        <dbReference type="SAM" id="MobiDB-lite"/>
    </source>
</evidence>
<dbReference type="PROSITE" id="PS51194">
    <property type="entry name" value="HELICASE_CTER"/>
    <property type="match status" value="1"/>
</dbReference>
<dbReference type="PROSITE" id="PS51192">
    <property type="entry name" value="HELICASE_ATP_BIND_1"/>
    <property type="match status" value="1"/>
</dbReference>
<dbReference type="Gene3D" id="3.40.50.300">
    <property type="entry name" value="P-loop containing nucleotide triphosphate hydrolases"/>
    <property type="match status" value="2"/>
</dbReference>
<dbReference type="SMART" id="SM00490">
    <property type="entry name" value="HELICc"/>
    <property type="match status" value="1"/>
</dbReference>
<dbReference type="EMBL" id="JBHRYN010000012">
    <property type="protein sequence ID" value="MFC3702182.1"/>
    <property type="molecule type" value="Genomic_DNA"/>
</dbReference>
<evidence type="ECO:0000256" key="4">
    <source>
        <dbReference type="ARBA" id="ARBA00022840"/>
    </source>
</evidence>
<dbReference type="Proteomes" id="UP001595710">
    <property type="component" value="Unassembled WGS sequence"/>
</dbReference>